<dbReference type="GO" id="GO:0005886">
    <property type="term" value="C:plasma membrane"/>
    <property type="evidence" value="ECO:0007669"/>
    <property type="project" value="TreeGrafter"/>
</dbReference>
<dbReference type="PANTHER" id="PTHR11733">
    <property type="entry name" value="ZINC METALLOPROTEASE FAMILY M13 NEPRILYSIN-RELATED"/>
    <property type="match status" value="1"/>
</dbReference>
<dbReference type="PROSITE" id="PS51885">
    <property type="entry name" value="NEPRILYSIN"/>
    <property type="match status" value="1"/>
</dbReference>
<evidence type="ECO:0000313" key="3">
    <source>
        <dbReference type="EMBL" id="EQD33527.1"/>
    </source>
</evidence>
<dbReference type="InterPro" id="IPR000718">
    <property type="entry name" value="Peptidase_M13"/>
</dbReference>
<dbReference type="GO" id="GO:0004222">
    <property type="term" value="F:metalloendopeptidase activity"/>
    <property type="evidence" value="ECO:0007669"/>
    <property type="project" value="InterPro"/>
</dbReference>
<dbReference type="InterPro" id="IPR018497">
    <property type="entry name" value="Peptidase_M13_C"/>
</dbReference>
<reference evidence="3" key="1">
    <citation type="submission" date="2013-08" db="EMBL/GenBank/DDBJ databases">
        <authorList>
            <person name="Mendez C."/>
            <person name="Richter M."/>
            <person name="Ferrer M."/>
            <person name="Sanchez J."/>
        </authorList>
    </citation>
    <scope>NUCLEOTIDE SEQUENCE</scope>
</reference>
<dbReference type="AlphaFoldDB" id="T0YNN8"/>
<dbReference type="Gene3D" id="3.40.390.10">
    <property type="entry name" value="Collagenase (Catalytic Domain)"/>
    <property type="match status" value="1"/>
</dbReference>
<evidence type="ECO:0000259" key="2">
    <source>
        <dbReference type="Pfam" id="PF01431"/>
    </source>
</evidence>
<evidence type="ECO:0000256" key="1">
    <source>
        <dbReference type="ARBA" id="ARBA00007357"/>
    </source>
</evidence>
<gene>
    <name evidence="3" type="ORF">B1A_18985</name>
</gene>
<comment type="caution">
    <text evidence="3">The sequence shown here is derived from an EMBL/GenBank/DDBJ whole genome shotgun (WGS) entry which is preliminary data.</text>
</comment>
<name>T0YNN8_9ZZZZ</name>
<dbReference type="SUPFAM" id="SSF55486">
    <property type="entry name" value="Metalloproteases ('zincins'), catalytic domain"/>
    <property type="match status" value="1"/>
</dbReference>
<comment type="similarity">
    <text evidence="1">Belongs to the peptidase M13 family.</text>
</comment>
<dbReference type="PRINTS" id="PR00786">
    <property type="entry name" value="NEPRILYSIN"/>
</dbReference>
<feature type="domain" description="Peptidase M13 C-terminal" evidence="2">
    <location>
        <begin position="2"/>
        <end position="160"/>
    </location>
</feature>
<dbReference type="EMBL" id="AUZX01014007">
    <property type="protein sequence ID" value="EQD33527.1"/>
    <property type="molecule type" value="Genomic_DNA"/>
</dbReference>
<protein>
    <submittedName>
        <fullName evidence="3">Metallopeptidase</fullName>
    </submittedName>
</protein>
<reference evidence="3" key="2">
    <citation type="journal article" date="2014" name="ISME J.">
        <title>Microbial stratification in low pH oxic and suboxic macroscopic growths along an acid mine drainage.</title>
        <authorList>
            <person name="Mendez-Garcia C."/>
            <person name="Mesa V."/>
            <person name="Sprenger R.R."/>
            <person name="Richter M."/>
            <person name="Diez M.S."/>
            <person name="Solano J."/>
            <person name="Bargiela R."/>
            <person name="Golyshina O.V."/>
            <person name="Manteca A."/>
            <person name="Ramos J.L."/>
            <person name="Gallego J.R."/>
            <person name="Llorente I."/>
            <person name="Martins Dos Santos V.A."/>
            <person name="Jensen O.N."/>
            <person name="Pelaez A.I."/>
            <person name="Sanchez J."/>
            <person name="Ferrer M."/>
        </authorList>
    </citation>
    <scope>NUCLEOTIDE SEQUENCE</scope>
</reference>
<sequence>MPESYNYGAIGAVIGHEMTHGFDDQGRKYDAGGNLVDWWLPDDEKRFGERIEVLRTQLCKARFKEDLTLNPELLMGEFIADIGGVNLAYEAMLRAGIEPDQISEHGGLTHRQLFFLAFAHLWAGDVRDDTLRLMLASDPHPPATVRVNETLRNVPAFADA</sequence>
<dbReference type="PANTHER" id="PTHR11733:SF167">
    <property type="entry name" value="FI17812P1-RELATED"/>
    <property type="match status" value="1"/>
</dbReference>
<organism evidence="3">
    <name type="scientific">mine drainage metagenome</name>
    <dbReference type="NCBI Taxonomy" id="410659"/>
    <lineage>
        <taxon>unclassified sequences</taxon>
        <taxon>metagenomes</taxon>
        <taxon>ecological metagenomes</taxon>
    </lineage>
</organism>
<dbReference type="InterPro" id="IPR024079">
    <property type="entry name" value="MetalloPept_cat_dom_sf"/>
</dbReference>
<feature type="non-terminal residue" evidence="3">
    <location>
        <position position="160"/>
    </location>
</feature>
<accession>T0YNN8</accession>
<dbReference type="GO" id="GO:0016485">
    <property type="term" value="P:protein processing"/>
    <property type="evidence" value="ECO:0007669"/>
    <property type="project" value="TreeGrafter"/>
</dbReference>
<dbReference type="Pfam" id="PF01431">
    <property type="entry name" value="Peptidase_M13"/>
    <property type="match status" value="1"/>
</dbReference>
<proteinExistence type="inferred from homology"/>